<protein>
    <recommendedName>
        <fullName evidence="3">MYXO-CTERM domain-containing protein</fullName>
    </recommendedName>
</protein>
<dbReference type="RefSeq" id="WP_133608041.1">
    <property type="nucleotide sequence ID" value="NZ_SNXW01000003.1"/>
</dbReference>
<dbReference type="InterPro" id="IPR008930">
    <property type="entry name" value="Terpenoid_cyclase/PrenylTrfase"/>
</dbReference>
<keyword evidence="2" id="KW-1185">Reference proteome</keyword>
<reference evidence="1 2" key="1">
    <citation type="submission" date="2019-03" db="EMBL/GenBank/DDBJ databases">
        <title>Genomic Encyclopedia of Type Strains, Phase IV (KMG-IV): sequencing the most valuable type-strain genomes for metagenomic binning, comparative biology and taxonomic classification.</title>
        <authorList>
            <person name="Goeker M."/>
        </authorList>
    </citation>
    <scope>NUCLEOTIDE SEQUENCE [LARGE SCALE GENOMIC DNA]</scope>
    <source>
        <strain evidence="1 2">DSM 11901</strain>
    </source>
</reference>
<gene>
    <name evidence="1" type="ORF">EV672_103362</name>
</gene>
<evidence type="ECO:0008006" key="3">
    <source>
        <dbReference type="Google" id="ProtNLM"/>
    </source>
</evidence>
<sequence length="450" mass="46801">MMRSLRAVQPPISSADQAVRRFTSPNAGWLRCTGWLAVTLVAALPQIAHAGVYASANQRAAQWLEAQQDSSDGSWRDTSEARTFLQTTEAVLALHQANRRQAAYYAGQTWIENHDPKNLDARARRLLVLRATQSSSQADIDALLAAVSTPAAGQSGWGLAKRYRAAPLDTALALDALRTVGATFSSGQAIAYLKATQLSPANDQGWPTAAGSTTDAYTTARVVQALAAYKGSDATLTTPLANAVATLKAKVTTSSAPHVRAATALAYLRMDPASNDAKTLLNSLTAIQRVDGGFDAGIFATGLIAQAFSAAEGADATNSRARVDVTDAALRAAINEALGRGSMDQLNQGELSQLTTLDISNRGVTSLNGLQYASNLTTLNAANNAISDTAPIASLTNLSVDLNGNPCPGCNTQVAANDGDAPLPLWALVMLGAGLMGAVGRAGRSGRQDA</sequence>
<dbReference type="InterPro" id="IPR001611">
    <property type="entry name" value="Leu-rich_rpt"/>
</dbReference>
<comment type="caution">
    <text evidence="1">The sequence shown here is derived from an EMBL/GenBank/DDBJ whole genome shotgun (WGS) entry which is preliminary data.</text>
</comment>
<dbReference type="EMBL" id="SNXW01000003">
    <property type="protein sequence ID" value="TDP84788.1"/>
    <property type="molecule type" value="Genomic_DNA"/>
</dbReference>
<dbReference type="InterPro" id="IPR032675">
    <property type="entry name" value="LRR_dom_sf"/>
</dbReference>
<accession>A0A4V3CW30</accession>
<dbReference type="SUPFAM" id="SSF48239">
    <property type="entry name" value="Terpenoid cyclases/Protein prenyltransferases"/>
    <property type="match status" value="2"/>
</dbReference>
<dbReference type="PROSITE" id="PS51450">
    <property type="entry name" value="LRR"/>
    <property type="match status" value="1"/>
</dbReference>
<evidence type="ECO:0000313" key="2">
    <source>
        <dbReference type="Proteomes" id="UP000294593"/>
    </source>
</evidence>
<dbReference type="Proteomes" id="UP000294593">
    <property type="component" value="Unassembled WGS sequence"/>
</dbReference>
<proteinExistence type="predicted"/>
<dbReference type="OrthoDB" id="9178127at2"/>
<evidence type="ECO:0000313" key="1">
    <source>
        <dbReference type="EMBL" id="TDP84788.1"/>
    </source>
</evidence>
<name>A0A4V3CW30_9BURK</name>
<organism evidence="1 2">
    <name type="scientific">Aquabacterium commune</name>
    <dbReference type="NCBI Taxonomy" id="70586"/>
    <lineage>
        <taxon>Bacteria</taxon>
        <taxon>Pseudomonadati</taxon>
        <taxon>Pseudomonadota</taxon>
        <taxon>Betaproteobacteria</taxon>
        <taxon>Burkholderiales</taxon>
        <taxon>Aquabacterium</taxon>
    </lineage>
</organism>
<dbReference type="SUPFAM" id="SSF52058">
    <property type="entry name" value="L domain-like"/>
    <property type="match status" value="1"/>
</dbReference>
<dbReference type="Gene3D" id="3.80.10.10">
    <property type="entry name" value="Ribonuclease Inhibitor"/>
    <property type="match status" value="1"/>
</dbReference>
<dbReference type="AlphaFoldDB" id="A0A4V3CW30"/>